<gene>
    <name evidence="1" type="ORF">Asi02nite_57230</name>
</gene>
<evidence type="ECO:0000313" key="1">
    <source>
        <dbReference type="EMBL" id="GIF76205.1"/>
    </source>
</evidence>
<dbReference type="Proteomes" id="UP000604117">
    <property type="component" value="Unassembled WGS sequence"/>
</dbReference>
<comment type="caution">
    <text evidence="1">The sequence shown here is derived from an EMBL/GenBank/DDBJ whole genome shotgun (WGS) entry which is preliminary data.</text>
</comment>
<name>A0ABQ4CY56_9ACTN</name>
<keyword evidence="2" id="KW-1185">Reference proteome</keyword>
<organism evidence="1 2">
    <name type="scientific">Asanoa siamensis</name>
    <dbReference type="NCBI Taxonomy" id="926357"/>
    <lineage>
        <taxon>Bacteria</taxon>
        <taxon>Bacillati</taxon>
        <taxon>Actinomycetota</taxon>
        <taxon>Actinomycetes</taxon>
        <taxon>Micromonosporales</taxon>
        <taxon>Micromonosporaceae</taxon>
        <taxon>Asanoa</taxon>
    </lineage>
</organism>
<dbReference type="EMBL" id="BONE01000055">
    <property type="protein sequence ID" value="GIF76205.1"/>
    <property type="molecule type" value="Genomic_DNA"/>
</dbReference>
<sequence length="154" mass="17364">MSRQPADPTRHLVLVGCSAEKTPTQQTLAAIDLYDGGCIPPLRVRLGQEPRLRARVRFLSAQHGLITADTPLRTYDRPLDPARAAELRPTVWDRLQTELLETGMPTDILVMAEPLYLVLIADLLAAPERPRVHWIPDHAHGWPHAAAILDHWKW</sequence>
<proteinExistence type="predicted"/>
<protein>
    <submittedName>
        <fullName evidence="1">Uncharacterized protein</fullName>
    </submittedName>
</protein>
<accession>A0ABQ4CY56</accession>
<evidence type="ECO:0000313" key="2">
    <source>
        <dbReference type="Proteomes" id="UP000604117"/>
    </source>
</evidence>
<reference evidence="1 2" key="1">
    <citation type="submission" date="2021-01" db="EMBL/GenBank/DDBJ databases">
        <title>Whole genome shotgun sequence of Asanoa siamensis NBRC 107932.</title>
        <authorList>
            <person name="Komaki H."/>
            <person name="Tamura T."/>
        </authorList>
    </citation>
    <scope>NUCLEOTIDE SEQUENCE [LARGE SCALE GENOMIC DNA]</scope>
    <source>
        <strain evidence="1 2">NBRC 107932</strain>
    </source>
</reference>
<dbReference type="RefSeq" id="WP_203717076.1">
    <property type="nucleotide sequence ID" value="NZ_BONE01000055.1"/>
</dbReference>